<evidence type="ECO:0000259" key="1">
    <source>
        <dbReference type="Pfam" id="PF09004"/>
    </source>
</evidence>
<reference evidence="2" key="2">
    <citation type="submission" date="2025-08" db="UniProtKB">
        <authorList>
            <consortium name="Ensembl"/>
        </authorList>
    </citation>
    <scope>IDENTIFICATION</scope>
</reference>
<protein>
    <recommendedName>
        <fullName evidence="1">Alkylated DNA repair protein AlkB homologue 8 N-terminal domain-containing protein</fullName>
    </recommendedName>
</protein>
<proteinExistence type="predicted"/>
<reference evidence="2" key="3">
    <citation type="submission" date="2025-09" db="UniProtKB">
        <authorList>
            <consortium name="Ensembl"/>
        </authorList>
    </citation>
    <scope>IDENTIFICATION</scope>
</reference>
<feature type="domain" description="Alkylated DNA repair protein AlkB homologue 8 N-terminal" evidence="1">
    <location>
        <begin position="77"/>
        <end position="106"/>
    </location>
</feature>
<dbReference type="Ensembl" id="ENSAOCT00000078302.1">
    <property type="protein sequence ID" value="ENSAOCP00000062921.1"/>
    <property type="gene ID" value="ENSAOCG00000028574.1"/>
</dbReference>
<dbReference type="Proteomes" id="UP001501940">
    <property type="component" value="Chromosome 1"/>
</dbReference>
<dbReference type="InterPro" id="IPR015095">
    <property type="entry name" value="AlkB_hom8_N"/>
</dbReference>
<dbReference type="Pfam" id="PF09004">
    <property type="entry name" value="ALKBH8_N"/>
    <property type="match status" value="1"/>
</dbReference>
<evidence type="ECO:0000313" key="3">
    <source>
        <dbReference type="Proteomes" id="UP001501940"/>
    </source>
</evidence>
<dbReference type="GeneTree" id="ENSGT01130000278894"/>
<sequence>MCHQVHHISPVSASSRSIICWSHKSTFGHHNKAEFLQMHLEGRERRTEDGELRAEDGERRMKNGGWWSSDGGALMVAQQRLHFLRVLRKNNLDRNLLLTFYSSSIENLLTFCVSTWYRSCTEADRARLQRIVGCPLPSLMDIYSTRCLSRAQNIIKDSSHPGSQLFDLLPSGRRYRCIKARTNRLKNSFFLRAITTLNSHMSHISHPANTIM</sequence>
<evidence type="ECO:0000313" key="2">
    <source>
        <dbReference type="Ensembl" id="ENSAOCP00000062921.1"/>
    </source>
</evidence>
<dbReference type="GO" id="GO:0008168">
    <property type="term" value="F:methyltransferase activity"/>
    <property type="evidence" value="ECO:0007669"/>
    <property type="project" value="InterPro"/>
</dbReference>
<dbReference type="AlphaFoldDB" id="A0AAQ5ZEW9"/>
<dbReference type="GO" id="GO:0016706">
    <property type="term" value="F:2-oxoglutarate-dependent dioxygenase activity"/>
    <property type="evidence" value="ECO:0007669"/>
    <property type="project" value="InterPro"/>
</dbReference>
<keyword evidence="3" id="KW-1185">Reference proteome</keyword>
<organism evidence="2 3">
    <name type="scientific">Amphiprion ocellaris</name>
    <name type="common">Clown anemonefish</name>
    <dbReference type="NCBI Taxonomy" id="80972"/>
    <lineage>
        <taxon>Eukaryota</taxon>
        <taxon>Metazoa</taxon>
        <taxon>Chordata</taxon>
        <taxon>Craniata</taxon>
        <taxon>Vertebrata</taxon>
        <taxon>Euteleostomi</taxon>
        <taxon>Actinopterygii</taxon>
        <taxon>Neopterygii</taxon>
        <taxon>Teleostei</taxon>
        <taxon>Neoteleostei</taxon>
        <taxon>Acanthomorphata</taxon>
        <taxon>Ovalentaria</taxon>
        <taxon>Pomacentridae</taxon>
        <taxon>Amphiprion</taxon>
    </lineage>
</organism>
<name>A0AAQ5ZEW9_AMPOC</name>
<reference evidence="2 3" key="1">
    <citation type="submission" date="2022-01" db="EMBL/GenBank/DDBJ databases">
        <title>A chromosome-scale genome assembly of the false clownfish, Amphiprion ocellaris.</title>
        <authorList>
            <person name="Ryu T."/>
        </authorList>
    </citation>
    <scope>NUCLEOTIDE SEQUENCE [LARGE SCALE GENOMIC DNA]</scope>
</reference>
<accession>A0AAQ5ZEW9</accession>